<evidence type="ECO:0000313" key="2">
    <source>
        <dbReference type="EMBL" id="MFL9840516.1"/>
    </source>
</evidence>
<dbReference type="EMBL" id="JBELQC010000001">
    <property type="protein sequence ID" value="MFL9840516.1"/>
    <property type="molecule type" value="Genomic_DNA"/>
</dbReference>
<evidence type="ECO:0008006" key="4">
    <source>
        <dbReference type="Google" id="ProtNLM"/>
    </source>
</evidence>
<dbReference type="SUPFAM" id="SSF47413">
    <property type="entry name" value="lambda repressor-like DNA-binding domains"/>
    <property type="match status" value="1"/>
</dbReference>
<protein>
    <recommendedName>
        <fullName evidence="4">HTH cro/C1-type domain-containing protein</fullName>
    </recommendedName>
</protein>
<keyword evidence="3" id="KW-1185">Reference proteome</keyword>
<comment type="caution">
    <text evidence="2">The sequence shown here is derived from an EMBL/GenBank/DDBJ whole genome shotgun (WGS) entry which is preliminary data.</text>
</comment>
<sequence>MADTGNEHPFSESAAARMLAEAIRRKQAAGFSLRRLAPTLGYKQSTVLSHMANGRIPIPMARAKEIAAVMGIPQSEFLIAVMEQREPEASTMLMAGPIDLARSPQSFAEELEEIAGRSLEHLTSEQKDVMRKVAVDPSPARRWLAEAEISAMGLLRSLRPEVSHTGLSRSDREEISKALHQQLDR</sequence>
<gene>
    <name evidence="2" type="ORF">ABS767_06025</name>
</gene>
<dbReference type="InterPro" id="IPR010982">
    <property type="entry name" value="Lambda_DNA-bd_dom_sf"/>
</dbReference>
<proteinExistence type="predicted"/>
<dbReference type="Proteomes" id="UP001629244">
    <property type="component" value="Unassembled WGS sequence"/>
</dbReference>
<dbReference type="RefSeq" id="WP_408077451.1">
    <property type="nucleotide sequence ID" value="NZ_JBELQC010000001.1"/>
</dbReference>
<dbReference type="Gene3D" id="1.10.260.40">
    <property type="entry name" value="lambda repressor-like DNA-binding domains"/>
    <property type="match status" value="1"/>
</dbReference>
<feature type="region of interest" description="Disordered" evidence="1">
    <location>
        <begin position="162"/>
        <end position="185"/>
    </location>
</feature>
<evidence type="ECO:0000313" key="3">
    <source>
        <dbReference type="Proteomes" id="UP001629244"/>
    </source>
</evidence>
<evidence type="ECO:0000256" key="1">
    <source>
        <dbReference type="SAM" id="MobiDB-lite"/>
    </source>
</evidence>
<feature type="compositionally biased region" description="Basic and acidic residues" evidence="1">
    <location>
        <begin position="169"/>
        <end position="185"/>
    </location>
</feature>
<reference evidence="2 3" key="1">
    <citation type="submission" date="2024-06" db="EMBL/GenBank/DDBJ databases">
        <authorList>
            <person name="Kaempfer P."/>
            <person name="Viver T."/>
        </authorList>
    </citation>
    <scope>NUCLEOTIDE SEQUENCE [LARGE SCALE GENOMIC DNA]</scope>
    <source>
        <strain evidence="2 3">ST-64</strain>
    </source>
</reference>
<name>A0ABW8YJP6_9SPHN</name>
<organism evidence="2 3">
    <name type="scientific">Sphingomonas plantiphila</name>
    <dbReference type="NCBI Taxonomy" id="3163295"/>
    <lineage>
        <taxon>Bacteria</taxon>
        <taxon>Pseudomonadati</taxon>
        <taxon>Pseudomonadota</taxon>
        <taxon>Alphaproteobacteria</taxon>
        <taxon>Sphingomonadales</taxon>
        <taxon>Sphingomonadaceae</taxon>
        <taxon>Sphingomonas</taxon>
    </lineage>
</organism>
<accession>A0ABW8YJP6</accession>